<keyword evidence="1" id="KW-1133">Transmembrane helix</keyword>
<evidence type="ECO:0000313" key="2">
    <source>
        <dbReference type="EMBL" id="JAH32900.1"/>
    </source>
</evidence>
<dbReference type="EMBL" id="GBXM01075677">
    <property type="protein sequence ID" value="JAH32900.1"/>
    <property type="molecule type" value="Transcribed_RNA"/>
</dbReference>
<feature type="transmembrane region" description="Helical" evidence="1">
    <location>
        <begin position="20"/>
        <end position="42"/>
    </location>
</feature>
<reference evidence="2" key="2">
    <citation type="journal article" date="2015" name="Fish Shellfish Immunol.">
        <title>Early steps in the European eel (Anguilla anguilla)-Vibrio vulnificus interaction in the gills: Role of the RtxA13 toxin.</title>
        <authorList>
            <person name="Callol A."/>
            <person name="Pajuelo D."/>
            <person name="Ebbesson L."/>
            <person name="Teles M."/>
            <person name="MacKenzie S."/>
            <person name="Amaro C."/>
        </authorList>
    </citation>
    <scope>NUCLEOTIDE SEQUENCE</scope>
</reference>
<keyword evidence="1" id="KW-0472">Membrane</keyword>
<name>A0A0E9RWX8_ANGAN</name>
<protein>
    <submittedName>
        <fullName evidence="2">Uncharacterized protein</fullName>
    </submittedName>
</protein>
<keyword evidence="1" id="KW-0812">Transmembrane</keyword>
<proteinExistence type="predicted"/>
<evidence type="ECO:0000256" key="1">
    <source>
        <dbReference type="SAM" id="Phobius"/>
    </source>
</evidence>
<sequence>MFCSIHHCWLLSNNLLIRSSVIVFSAFFSRACYLLVTVIWLCSGRYASVSGSTATQLNFLYCLHTFW</sequence>
<accession>A0A0E9RWX8</accession>
<reference evidence="2" key="1">
    <citation type="submission" date="2014-11" db="EMBL/GenBank/DDBJ databases">
        <authorList>
            <person name="Amaro Gonzalez C."/>
        </authorList>
    </citation>
    <scope>NUCLEOTIDE SEQUENCE</scope>
</reference>
<dbReference type="AlphaFoldDB" id="A0A0E9RWX8"/>
<organism evidence="2">
    <name type="scientific">Anguilla anguilla</name>
    <name type="common">European freshwater eel</name>
    <name type="synonym">Muraena anguilla</name>
    <dbReference type="NCBI Taxonomy" id="7936"/>
    <lineage>
        <taxon>Eukaryota</taxon>
        <taxon>Metazoa</taxon>
        <taxon>Chordata</taxon>
        <taxon>Craniata</taxon>
        <taxon>Vertebrata</taxon>
        <taxon>Euteleostomi</taxon>
        <taxon>Actinopterygii</taxon>
        <taxon>Neopterygii</taxon>
        <taxon>Teleostei</taxon>
        <taxon>Anguilliformes</taxon>
        <taxon>Anguillidae</taxon>
        <taxon>Anguilla</taxon>
    </lineage>
</organism>